<evidence type="ECO:0000256" key="1">
    <source>
        <dbReference type="ARBA" id="ARBA00008172"/>
    </source>
</evidence>
<evidence type="ECO:0000256" key="6">
    <source>
        <dbReference type="ARBA" id="ARBA00030388"/>
    </source>
</evidence>
<dbReference type="SUPFAM" id="SSF143011">
    <property type="entry name" value="RelE-like"/>
    <property type="match status" value="1"/>
</dbReference>
<proteinExistence type="inferred from homology"/>
<gene>
    <name evidence="7" type="ORF">EKO24_017590</name>
</gene>
<organism evidence="7 8">
    <name type="scientific">Candidatus Methylobacter oryzae</name>
    <dbReference type="NCBI Taxonomy" id="2497749"/>
    <lineage>
        <taxon>Bacteria</taxon>
        <taxon>Pseudomonadati</taxon>
        <taxon>Pseudomonadota</taxon>
        <taxon>Gammaproteobacteria</taxon>
        <taxon>Methylococcales</taxon>
        <taxon>Methylococcaceae</taxon>
        <taxon>Methylobacter</taxon>
    </lineage>
</organism>
<keyword evidence="8" id="KW-1185">Reference proteome</keyword>
<keyword evidence="3" id="KW-0540">Nuclease</keyword>
<dbReference type="Gene3D" id="3.30.2310.20">
    <property type="entry name" value="RelE-like"/>
    <property type="match status" value="1"/>
</dbReference>
<keyword evidence="2" id="KW-1277">Toxin-antitoxin system</keyword>
<reference evidence="7 8" key="1">
    <citation type="journal article" date="2019" name="Antonie Van Leeuwenhoek">
        <title>Description of 'Ca. Methylobacter oryzae' KRF1, a novel species from the environmentally important Methylobacter clade 2.</title>
        <authorList>
            <person name="Khatri K."/>
            <person name="Mohite J.A."/>
            <person name="Pandit P.S."/>
            <person name="Bahulikar R."/>
            <person name="Rahalkar M.C."/>
        </authorList>
    </citation>
    <scope>NUCLEOTIDE SEQUENCE [LARGE SCALE GENOMIC DNA]</scope>
    <source>
        <strain evidence="7 8">KRF1</strain>
    </source>
</reference>
<dbReference type="InterPro" id="IPR035093">
    <property type="entry name" value="RelE/ParE_toxin_dom_sf"/>
</dbReference>
<accession>A0ABY3C6P6</accession>
<dbReference type="EMBL" id="RYFG02000114">
    <property type="protein sequence ID" value="TRW91227.1"/>
    <property type="molecule type" value="Genomic_DNA"/>
</dbReference>
<evidence type="ECO:0000256" key="5">
    <source>
        <dbReference type="ARBA" id="ARBA00022801"/>
    </source>
</evidence>
<dbReference type="PANTHER" id="PTHR38039">
    <property type="entry name" value="TOXIN YOEB"/>
    <property type="match status" value="1"/>
</dbReference>
<protein>
    <recommendedName>
        <fullName evidence="6">Putative mRNA interferase YoeB</fullName>
    </recommendedName>
</protein>
<comment type="caution">
    <text evidence="7">The sequence shown here is derived from an EMBL/GenBank/DDBJ whole genome shotgun (WGS) entry which is preliminary data.</text>
</comment>
<sequence>MKNKKSKNKQQVKSAQLSWTPIAWDDYLSWQKEDQKIVNEINNLIEECRRNPFKGTGKPEPLKGDLTGYWSRRITSEHRLIYLPDDGNIYIVSCRYHY</sequence>
<comment type="similarity">
    <text evidence="1">Belongs to the YoeB family.</text>
</comment>
<evidence type="ECO:0000256" key="3">
    <source>
        <dbReference type="ARBA" id="ARBA00022722"/>
    </source>
</evidence>
<dbReference type="NCBIfam" id="TIGR02116">
    <property type="entry name" value="toxin_Txe_YoeB"/>
    <property type="match status" value="1"/>
</dbReference>
<keyword evidence="4" id="KW-0255">Endonuclease</keyword>
<evidence type="ECO:0000256" key="4">
    <source>
        <dbReference type="ARBA" id="ARBA00022759"/>
    </source>
</evidence>
<dbReference type="RefSeq" id="WP_127027759.1">
    <property type="nucleotide sequence ID" value="NZ_RYFG02000114.1"/>
</dbReference>
<name>A0ABY3C6P6_9GAMM</name>
<evidence type="ECO:0000313" key="8">
    <source>
        <dbReference type="Proteomes" id="UP000733744"/>
    </source>
</evidence>
<dbReference type="Proteomes" id="UP000733744">
    <property type="component" value="Unassembled WGS sequence"/>
</dbReference>
<dbReference type="Pfam" id="PF06769">
    <property type="entry name" value="YoeB_toxin"/>
    <property type="match status" value="1"/>
</dbReference>
<evidence type="ECO:0000256" key="2">
    <source>
        <dbReference type="ARBA" id="ARBA00022649"/>
    </source>
</evidence>
<keyword evidence="5" id="KW-0378">Hydrolase</keyword>
<dbReference type="PANTHER" id="PTHR38039:SF1">
    <property type="entry name" value="TOXIN YOEB"/>
    <property type="match status" value="1"/>
</dbReference>
<dbReference type="InterPro" id="IPR009614">
    <property type="entry name" value="YoeB_toxin"/>
</dbReference>
<evidence type="ECO:0000313" key="7">
    <source>
        <dbReference type="EMBL" id="TRW91227.1"/>
    </source>
</evidence>